<gene>
    <name evidence="2" type="ORF">NNX28_16885</name>
</gene>
<sequence>MPWFNADDKMHSHPKPRKAGLEAMGLWLVCGTYCTDYLTDGLVPAWYVESWPRGKQLAQKLIKTGFWTAAEEDYRFLSWDEYQRTKKQVEEDKARARERKAAWRQNRNGTAEER</sequence>
<proteinExistence type="predicted"/>
<keyword evidence="3" id="KW-1185">Reference proteome</keyword>
<evidence type="ECO:0000313" key="2">
    <source>
        <dbReference type="EMBL" id="MCQ1951595.1"/>
    </source>
</evidence>
<reference evidence="2 3" key="1">
    <citation type="submission" date="2022-07" db="EMBL/GenBank/DDBJ databases">
        <title>Novel species in genus Arthrobacter.</title>
        <authorList>
            <person name="Liu Y."/>
        </authorList>
    </citation>
    <scope>NUCLEOTIDE SEQUENCE [LARGE SCALE GENOMIC DNA]</scope>
    <source>
        <strain evidence="3">zg-Y859</strain>
    </source>
</reference>
<dbReference type="RefSeq" id="WP_255866603.1">
    <property type="nucleotide sequence ID" value="NZ_CP104263.1"/>
</dbReference>
<dbReference type="Proteomes" id="UP001206924">
    <property type="component" value="Unassembled WGS sequence"/>
</dbReference>
<feature type="region of interest" description="Disordered" evidence="1">
    <location>
        <begin position="88"/>
        <end position="114"/>
    </location>
</feature>
<name>A0ABT1NV43_9MICC</name>
<dbReference type="EMBL" id="JANFLP010000020">
    <property type="protein sequence ID" value="MCQ1951595.1"/>
    <property type="molecule type" value="Genomic_DNA"/>
</dbReference>
<comment type="caution">
    <text evidence="2">The sequence shown here is derived from an EMBL/GenBank/DDBJ whole genome shotgun (WGS) entry which is preliminary data.</text>
</comment>
<feature type="compositionally biased region" description="Polar residues" evidence="1">
    <location>
        <begin position="105"/>
        <end position="114"/>
    </location>
</feature>
<evidence type="ECO:0000313" key="3">
    <source>
        <dbReference type="Proteomes" id="UP001206924"/>
    </source>
</evidence>
<evidence type="ECO:0000256" key="1">
    <source>
        <dbReference type="SAM" id="MobiDB-lite"/>
    </source>
</evidence>
<organism evidence="2 3">
    <name type="scientific">Arthrobacter jinronghuae</name>
    <dbReference type="NCBI Taxonomy" id="2964609"/>
    <lineage>
        <taxon>Bacteria</taxon>
        <taxon>Bacillati</taxon>
        <taxon>Actinomycetota</taxon>
        <taxon>Actinomycetes</taxon>
        <taxon>Micrococcales</taxon>
        <taxon>Micrococcaceae</taxon>
        <taxon>Arthrobacter</taxon>
    </lineage>
</organism>
<accession>A0ABT1NV43</accession>
<protein>
    <submittedName>
        <fullName evidence="2">Uncharacterized protein</fullName>
    </submittedName>
</protein>
<feature type="compositionally biased region" description="Basic and acidic residues" evidence="1">
    <location>
        <begin position="88"/>
        <end position="101"/>
    </location>
</feature>